<evidence type="ECO:0000259" key="3">
    <source>
        <dbReference type="PROSITE" id="PS51186"/>
    </source>
</evidence>
<dbReference type="EMBL" id="CP019640">
    <property type="protein sequence ID" value="AQQ54324.1"/>
    <property type="molecule type" value="Genomic_DNA"/>
</dbReference>
<dbReference type="Pfam" id="PF00583">
    <property type="entry name" value="Acetyltransf_1"/>
    <property type="match status" value="1"/>
</dbReference>
<sequence length="166" mass="18628">MLIRKAHETEYDEIRRGRIHAYEQYMEQLPEAHWYALKGTLSSGSELHAGAELFIAEAAGDIAGSAVLFPSQKAAYEWETGSLDYPELRMLAVNPLFRNQGVGKSLVLHCIQEAKEAGHSFIGLHTGEFMTDAIGLYERLGFERVPELDFSPLDDGITVKAFRREI</sequence>
<dbReference type="RefSeq" id="WP_077590215.1">
    <property type="nucleotide sequence ID" value="NZ_CP019640.1"/>
</dbReference>
<evidence type="ECO:0000256" key="2">
    <source>
        <dbReference type="ARBA" id="ARBA00023315"/>
    </source>
</evidence>
<gene>
    <name evidence="4" type="ORF">B0X71_15270</name>
</gene>
<evidence type="ECO:0000256" key="1">
    <source>
        <dbReference type="ARBA" id="ARBA00022679"/>
    </source>
</evidence>
<accession>A0A1Q2L1S8</accession>
<dbReference type="CDD" id="cd04301">
    <property type="entry name" value="NAT_SF"/>
    <property type="match status" value="1"/>
</dbReference>
<keyword evidence="5" id="KW-1185">Reference proteome</keyword>
<dbReference type="SUPFAM" id="SSF55729">
    <property type="entry name" value="Acyl-CoA N-acyltransferases (Nat)"/>
    <property type="match status" value="1"/>
</dbReference>
<dbReference type="OrthoDB" id="9803233at2"/>
<name>A0A1Q2L1S8_9BACL</name>
<organism evidence="4 5">
    <name type="scientific">Planococcus lenghuensis</name>
    <dbReference type="NCBI Taxonomy" id="2213202"/>
    <lineage>
        <taxon>Bacteria</taxon>
        <taxon>Bacillati</taxon>
        <taxon>Bacillota</taxon>
        <taxon>Bacilli</taxon>
        <taxon>Bacillales</taxon>
        <taxon>Caryophanaceae</taxon>
        <taxon>Planococcus</taxon>
    </lineage>
</organism>
<dbReference type="KEGG" id="pmar:B0X71_15270"/>
<dbReference type="InterPro" id="IPR050832">
    <property type="entry name" value="Bact_Acetyltransf"/>
</dbReference>
<dbReference type="Proteomes" id="UP000188184">
    <property type="component" value="Chromosome"/>
</dbReference>
<keyword evidence="2" id="KW-0012">Acyltransferase</keyword>
<dbReference type="PROSITE" id="PS51186">
    <property type="entry name" value="GNAT"/>
    <property type="match status" value="1"/>
</dbReference>
<evidence type="ECO:0000313" key="4">
    <source>
        <dbReference type="EMBL" id="AQQ54324.1"/>
    </source>
</evidence>
<evidence type="ECO:0000313" key="5">
    <source>
        <dbReference type="Proteomes" id="UP000188184"/>
    </source>
</evidence>
<dbReference type="AlphaFoldDB" id="A0A1Q2L1S8"/>
<dbReference type="Gene3D" id="3.40.630.30">
    <property type="match status" value="1"/>
</dbReference>
<dbReference type="GO" id="GO:0016747">
    <property type="term" value="F:acyltransferase activity, transferring groups other than amino-acyl groups"/>
    <property type="evidence" value="ECO:0007669"/>
    <property type="project" value="InterPro"/>
</dbReference>
<reference evidence="4 5" key="1">
    <citation type="submission" date="2017-02" db="EMBL/GenBank/DDBJ databases">
        <title>The complete genomic sequence of a novel cold adapted crude oil-degrading bacterium Planococcus qaidamina Y42.</title>
        <authorList>
            <person name="Yang R."/>
        </authorList>
    </citation>
    <scope>NUCLEOTIDE SEQUENCE [LARGE SCALE GENOMIC DNA]</scope>
    <source>
        <strain evidence="4 5">Y42</strain>
    </source>
</reference>
<dbReference type="PANTHER" id="PTHR43877">
    <property type="entry name" value="AMINOALKYLPHOSPHONATE N-ACETYLTRANSFERASE-RELATED-RELATED"/>
    <property type="match status" value="1"/>
</dbReference>
<dbReference type="InterPro" id="IPR016181">
    <property type="entry name" value="Acyl_CoA_acyltransferase"/>
</dbReference>
<proteinExistence type="predicted"/>
<protein>
    <submittedName>
        <fullName evidence="4">GNAT family N-acetyltransferase</fullName>
    </submittedName>
</protein>
<keyword evidence="1 4" id="KW-0808">Transferase</keyword>
<feature type="domain" description="N-acetyltransferase" evidence="3">
    <location>
        <begin position="1"/>
        <end position="166"/>
    </location>
</feature>
<dbReference type="InterPro" id="IPR000182">
    <property type="entry name" value="GNAT_dom"/>
</dbReference>